<feature type="transmembrane region" description="Helical" evidence="1">
    <location>
        <begin position="189"/>
        <end position="214"/>
    </location>
</feature>
<gene>
    <name evidence="2" type="ORF">RirG_147150</name>
</gene>
<name>A0A015K926_RHIIW</name>
<dbReference type="EMBL" id="JEMT01023702">
    <property type="protein sequence ID" value="EXX63979.1"/>
    <property type="molecule type" value="Genomic_DNA"/>
</dbReference>
<dbReference type="AlphaFoldDB" id="A0A015K926"/>
<keyword evidence="3" id="KW-1185">Reference proteome</keyword>
<keyword evidence="1" id="KW-0812">Transmembrane</keyword>
<protein>
    <submittedName>
        <fullName evidence="2">Uncharacterized protein</fullName>
    </submittedName>
</protein>
<evidence type="ECO:0000313" key="3">
    <source>
        <dbReference type="Proteomes" id="UP000022910"/>
    </source>
</evidence>
<keyword evidence="1" id="KW-1133">Transmembrane helix</keyword>
<sequence length="239" mass="28197">MSELTEVIITVSLLVGGFLLIFSTYIFGVCKNKSHNNFIMFNTLLMIYDWIFYIILNIWIWIDYDNSYHDENTYLGYAIFISTILPILCSMVLFNSMITFIILRREINNNEQFRAWFQEHKIFCTFIAFCSLGNLNILHVLNCKFNYMDIFDAKLSFTVEKKIIHAGVISLFADIARFISLIYVNSVLYFYAIPMICFFLTSLVLTFGLFYRFYESMIRGYEKPTVQELIVNKKQFSEA</sequence>
<feature type="transmembrane region" description="Helical" evidence="1">
    <location>
        <begin position="39"/>
        <end position="62"/>
    </location>
</feature>
<keyword evidence="1" id="KW-0472">Membrane</keyword>
<organism evidence="2 3">
    <name type="scientific">Rhizophagus irregularis (strain DAOM 197198w)</name>
    <name type="common">Glomus intraradices</name>
    <dbReference type="NCBI Taxonomy" id="1432141"/>
    <lineage>
        <taxon>Eukaryota</taxon>
        <taxon>Fungi</taxon>
        <taxon>Fungi incertae sedis</taxon>
        <taxon>Mucoromycota</taxon>
        <taxon>Glomeromycotina</taxon>
        <taxon>Glomeromycetes</taxon>
        <taxon>Glomerales</taxon>
        <taxon>Glomeraceae</taxon>
        <taxon>Rhizophagus</taxon>
    </lineage>
</organism>
<evidence type="ECO:0000256" key="1">
    <source>
        <dbReference type="SAM" id="Phobius"/>
    </source>
</evidence>
<feature type="transmembrane region" description="Helical" evidence="1">
    <location>
        <begin position="74"/>
        <end position="103"/>
    </location>
</feature>
<evidence type="ECO:0000313" key="2">
    <source>
        <dbReference type="EMBL" id="EXX63979.1"/>
    </source>
</evidence>
<accession>A0A015K926</accession>
<dbReference type="OrthoDB" id="2314241at2759"/>
<feature type="transmembrane region" description="Helical" evidence="1">
    <location>
        <begin position="6"/>
        <end position="27"/>
    </location>
</feature>
<comment type="caution">
    <text evidence="2">The sequence shown here is derived from an EMBL/GenBank/DDBJ whole genome shotgun (WGS) entry which is preliminary data.</text>
</comment>
<dbReference type="HOGENOM" id="CLU_1366891_0_0_1"/>
<proteinExistence type="predicted"/>
<reference evidence="2 3" key="1">
    <citation type="submission" date="2014-02" db="EMBL/GenBank/DDBJ databases">
        <title>Single nucleus genome sequencing reveals high similarity among nuclei of an endomycorrhizal fungus.</title>
        <authorList>
            <person name="Lin K."/>
            <person name="Geurts R."/>
            <person name="Zhang Z."/>
            <person name="Limpens E."/>
            <person name="Saunders D.G."/>
            <person name="Mu D."/>
            <person name="Pang E."/>
            <person name="Cao H."/>
            <person name="Cha H."/>
            <person name="Lin T."/>
            <person name="Zhou Q."/>
            <person name="Shang Y."/>
            <person name="Li Y."/>
            <person name="Ivanov S."/>
            <person name="Sharma T."/>
            <person name="Velzen R.V."/>
            <person name="Ruijter N.D."/>
            <person name="Aanen D.K."/>
            <person name="Win J."/>
            <person name="Kamoun S."/>
            <person name="Bisseling T."/>
            <person name="Huang S."/>
        </authorList>
    </citation>
    <scope>NUCLEOTIDE SEQUENCE [LARGE SCALE GENOMIC DNA]</scope>
    <source>
        <strain evidence="3">DAOM197198w</strain>
    </source>
</reference>
<feature type="transmembrane region" description="Helical" evidence="1">
    <location>
        <begin position="163"/>
        <end position="183"/>
    </location>
</feature>
<dbReference type="Proteomes" id="UP000022910">
    <property type="component" value="Unassembled WGS sequence"/>
</dbReference>